<dbReference type="EMBL" id="OU892284">
    <property type="protein sequence ID" value="CAG9772416.1"/>
    <property type="molecule type" value="Genomic_DNA"/>
</dbReference>
<evidence type="ECO:0000313" key="3">
    <source>
        <dbReference type="EMBL" id="CAG9772416.1"/>
    </source>
</evidence>
<sequence length="100" mass="11720">MYYLKDLTIFACLLILHIEKTFADYCEFGTCDENTEYCCGDNTCCKKTIEVWYYWALVLLIVIVITIAACFYLKKFKSKYKYSNYSILPQQVEEVTATPT</sequence>
<keyword evidence="1" id="KW-0812">Transmembrane</keyword>
<accession>A0A9N9MXR1</accession>
<gene>
    <name evidence="3" type="ORF">CEUTPL_LOCUS12828</name>
</gene>
<dbReference type="Proteomes" id="UP001152799">
    <property type="component" value="Chromosome 8"/>
</dbReference>
<reference evidence="3" key="1">
    <citation type="submission" date="2022-01" db="EMBL/GenBank/DDBJ databases">
        <authorList>
            <person name="King R."/>
        </authorList>
    </citation>
    <scope>NUCLEOTIDE SEQUENCE</scope>
</reference>
<dbReference type="AlphaFoldDB" id="A0A9N9MXR1"/>
<feature type="transmembrane region" description="Helical" evidence="1">
    <location>
        <begin position="52"/>
        <end position="73"/>
    </location>
</feature>
<dbReference type="OrthoDB" id="10070083at2759"/>
<keyword evidence="1" id="KW-0472">Membrane</keyword>
<evidence type="ECO:0000256" key="1">
    <source>
        <dbReference type="SAM" id="Phobius"/>
    </source>
</evidence>
<keyword evidence="1" id="KW-1133">Transmembrane helix</keyword>
<dbReference type="Pfam" id="PF11669">
    <property type="entry name" value="WBP-1"/>
    <property type="match status" value="1"/>
</dbReference>
<evidence type="ECO:0000313" key="4">
    <source>
        <dbReference type="Proteomes" id="UP001152799"/>
    </source>
</evidence>
<dbReference type="InterPro" id="IPR021684">
    <property type="entry name" value="WBP1-like"/>
</dbReference>
<organism evidence="3 4">
    <name type="scientific">Ceutorhynchus assimilis</name>
    <name type="common">cabbage seed weevil</name>
    <dbReference type="NCBI Taxonomy" id="467358"/>
    <lineage>
        <taxon>Eukaryota</taxon>
        <taxon>Metazoa</taxon>
        <taxon>Ecdysozoa</taxon>
        <taxon>Arthropoda</taxon>
        <taxon>Hexapoda</taxon>
        <taxon>Insecta</taxon>
        <taxon>Pterygota</taxon>
        <taxon>Neoptera</taxon>
        <taxon>Endopterygota</taxon>
        <taxon>Coleoptera</taxon>
        <taxon>Polyphaga</taxon>
        <taxon>Cucujiformia</taxon>
        <taxon>Curculionidae</taxon>
        <taxon>Ceutorhynchinae</taxon>
        <taxon>Ceutorhynchus</taxon>
    </lineage>
</organism>
<keyword evidence="2" id="KW-0732">Signal</keyword>
<feature type="chain" id="PRO_5040158905" evidence="2">
    <location>
        <begin position="24"/>
        <end position="100"/>
    </location>
</feature>
<feature type="signal peptide" evidence="2">
    <location>
        <begin position="1"/>
        <end position="23"/>
    </location>
</feature>
<proteinExistence type="predicted"/>
<evidence type="ECO:0000256" key="2">
    <source>
        <dbReference type="SAM" id="SignalP"/>
    </source>
</evidence>
<keyword evidence="4" id="KW-1185">Reference proteome</keyword>
<protein>
    <submittedName>
        <fullName evidence="3">Uncharacterized protein</fullName>
    </submittedName>
</protein>
<name>A0A9N9MXR1_9CUCU</name>